<keyword evidence="3" id="KW-0813">Transport</keyword>
<evidence type="ECO:0000256" key="9">
    <source>
        <dbReference type="SAM" id="Phobius"/>
    </source>
</evidence>
<feature type="transmembrane region" description="Helical" evidence="9">
    <location>
        <begin position="154"/>
        <end position="177"/>
    </location>
</feature>
<evidence type="ECO:0000313" key="12">
    <source>
        <dbReference type="Proteomes" id="UP000317355"/>
    </source>
</evidence>
<comment type="similarity">
    <text evidence="2">Belongs to the MotA family.</text>
</comment>
<organism evidence="11 12">
    <name type="scientific">Sedimenticola thiotaurini</name>
    <dbReference type="NCBI Taxonomy" id="1543721"/>
    <lineage>
        <taxon>Bacteria</taxon>
        <taxon>Pseudomonadati</taxon>
        <taxon>Pseudomonadota</taxon>
        <taxon>Gammaproteobacteria</taxon>
        <taxon>Chromatiales</taxon>
        <taxon>Sedimenticolaceae</taxon>
        <taxon>Sedimenticola</taxon>
    </lineage>
</organism>
<dbReference type="STRING" id="1543721.AAY24_13515"/>
<protein>
    <submittedName>
        <fullName evidence="11">Chemotaxis protein MotA</fullName>
    </submittedName>
</protein>
<dbReference type="InterPro" id="IPR000540">
    <property type="entry name" value="Flag_MotA_CS"/>
</dbReference>
<dbReference type="GO" id="GO:0071978">
    <property type="term" value="P:bacterial-type flagellum-dependent swarming motility"/>
    <property type="evidence" value="ECO:0007669"/>
    <property type="project" value="InterPro"/>
</dbReference>
<sequence length="291" mass="32516">MALIPPRKDLNSSTLVGIVTGMVLIVVSVLLSAEEPGIFLNLPGLLIVIGGTIAATFISYPMKELRQVYRSFRVIWRHHDFPVDREIEEIVRVSILLGHGKLAAIEDAMARINNPFLRTGIQLVIDRTPTSDIDALLKWRIFKLRRQEWGEAQVFRSMATFAPAFGMAGTLLGLVNMLQAMDGADFKVIGLNLGIALTTTLYGIILANLLFKPVAIKLERRTEQRVMLMYMVLEGISMLGQKRNPSFIRETLNSFVAQYEDEIHSPSLEEIEQLVEAETDGVAPQEQGGRR</sequence>
<feature type="transmembrane region" description="Helical" evidence="9">
    <location>
        <begin position="38"/>
        <end position="60"/>
    </location>
</feature>
<proteinExistence type="inferred from homology"/>
<dbReference type="AlphaFoldDB" id="A0A558DF63"/>
<keyword evidence="4" id="KW-1003">Cell membrane</keyword>
<comment type="caution">
    <text evidence="11">The sequence shown here is derived from an EMBL/GenBank/DDBJ whole genome shotgun (WGS) entry which is preliminary data.</text>
</comment>
<dbReference type="Proteomes" id="UP000317355">
    <property type="component" value="Unassembled WGS sequence"/>
</dbReference>
<feature type="transmembrane region" description="Helical" evidence="9">
    <location>
        <begin position="189"/>
        <end position="211"/>
    </location>
</feature>
<dbReference type="PROSITE" id="PS01307">
    <property type="entry name" value="MOTA"/>
    <property type="match status" value="1"/>
</dbReference>
<dbReference type="Pfam" id="PF01618">
    <property type="entry name" value="MotA_ExbB"/>
    <property type="match status" value="1"/>
</dbReference>
<evidence type="ECO:0000256" key="2">
    <source>
        <dbReference type="ARBA" id="ARBA00008038"/>
    </source>
</evidence>
<evidence type="ECO:0000256" key="5">
    <source>
        <dbReference type="ARBA" id="ARBA00022692"/>
    </source>
</evidence>
<reference evidence="11 12" key="1">
    <citation type="submission" date="2019-07" db="EMBL/GenBank/DDBJ databases">
        <title>The pathways for chlorine oxyanion respiration interact through the shared metabolite chlorate.</title>
        <authorList>
            <person name="Barnum T.P."/>
            <person name="Cheng Y."/>
            <person name="Hill K.A."/>
            <person name="Lucas L.N."/>
            <person name="Carlson H.K."/>
            <person name="Coates J.D."/>
        </authorList>
    </citation>
    <scope>NUCLEOTIDE SEQUENCE [LARGE SCALE GENOMIC DNA]</scope>
    <source>
        <strain evidence="11">BK-3</strain>
    </source>
</reference>
<evidence type="ECO:0000256" key="4">
    <source>
        <dbReference type="ARBA" id="ARBA00022475"/>
    </source>
</evidence>
<evidence type="ECO:0000256" key="3">
    <source>
        <dbReference type="ARBA" id="ARBA00022448"/>
    </source>
</evidence>
<evidence type="ECO:0000259" key="10">
    <source>
        <dbReference type="Pfam" id="PF01618"/>
    </source>
</evidence>
<evidence type="ECO:0000313" key="11">
    <source>
        <dbReference type="EMBL" id="TVT59660.1"/>
    </source>
</evidence>
<dbReference type="GO" id="GO:0005886">
    <property type="term" value="C:plasma membrane"/>
    <property type="evidence" value="ECO:0007669"/>
    <property type="project" value="UniProtKB-SubCell"/>
</dbReference>
<dbReference type="InterPro" id="IPR002898">
    <property type="entry name" value="MotA_ExbB_proton_chnl"/>
</dbReference>
<dbReference type="InterPro" id="IPR047055">
    <property type="entry name" value="MotA-like"/>
</dbReference>
<evidence type="ECO:0000256" key="7">
    <source>
        <dbReference type="ARBA" id="ARBA00022989"/>
    </source>
</evidence>
<name>A0A558DF63_9GAMM</name>
<gene>
    <name evidence="11" type="ORF">FHK82_01385</name>
</gene>
<dbReference type="PANTHER" id="PTHR30433">
    <property type="entry name" value="CHEMOTAXIS PROTEIN MOTA"/>
    <property type="match status" value="1"/>
</dbReference>
<feature type="transmembrane region" description="Helical" evidence="9">
    <location>
        <begin position="12"/>
        <end position="32"/>
    </location>
</feature>
<feature type="domain" description="MotA/TolQ/ExbB proton channel" evidence="10">
    <location>
        <begin position="111"/>
        <end position="229"/>
    </location>
</feature>
<dbReference type="PANTHER" id="PTHR30433:SF2">
    <property type="entry name" value="MOTILITY PROTEIN A"/>
    <property type="match status" value="1"/>
</dbReference>
<keyword evidence="8 9" id="KW-0472">Membrane</keyword>
<keyword evidence="6" id="KW-0283">Flagellar rotation</keyword>
<keyword evidence="5 9" id="KW-0812">Transmembrane</keyword>
<evidence type="ECO:0000256" key="1">
    <source>
        <dbReference type="ARBA" id="ARBA00004651"/>
    </source>
</evidence>
<accession>A0A558DF63</accession>
<keyword evidence="7 9" id="KW-1133">Transmembrane helix</keyword>
<dbReference type="GO" id="GO:0006935">
    <property type="term" value="P:chemotaxis"/>
    <property type="evidence" value="ECO:0007669"/>
    <property type="project" value="InterPro"/>
</dbReference>
<dbReference type="EMBL" id="VMRY01000003">
    <property type="protein sequence ID" value="TVT59660.1"/>
    <property type="molecule type" value="Genomic_DNA"/>
</dbReference>
<evidence type="ECO:0000256" key="8">
    <source>
        <dbReference type="ARBA" id="ARBA00023136"/>
    </source>
</evidence>
<evidence type="ECO:0000256" key="6">
    <source>
        <dbReference type="ARBA" id="ARBA00022779"/>
    </source>
</evidence>
<comment type="subcellular location">
    <subcellularLocation>
        <location evidence="1">Cell membrane</location>
        <topology evidence="1">Multi-pass membrane protein</topology>
    </subcellularLocation>
</comment>